<sequence>MRKLLLMVSLIPLLINCTNQEAGIRIIKSNVELIDIKDGDRLIKQNWRISPQINPDVFETSSNQVTFYTDLDSITCQVGPEKDSVDFIIVLNEKDTSYTRVKYIPPYLDKLKAAADYNSTPNDSLPPFTYQSKDDSVLVNLREYYNLDSIAGRGSEVNRMINLMRWVHNVLRHDGSSYNPDSKNTIDLIKICQLEERGVNCRMMATVLNECYLAMGYPSRYITCMPKEKEFNDCHVINMVYSSQLEKWIWMDPTFAAYVMDEKGELLGIDEVRERLINDQPLILNPDANWNRQTTQTKDYYLENYMAKNLYRFSVHLNSRYNSETAGAYPTVEYVELLPLNMDWQEDTKSEWTSKKTGVHYTTYRLNNPKQFWQKPVE</sequence>
<gene>
    <name evidence="2" type="ORF">KEM10_21645</name>
</gene>
<dbReference type="SUPFAM" id="SSF54001">
    <property type="entry name" value="Cysteine proteinases"/>
    <property type="match status" value="1"/>
</dbReference>
<dbReference type="EMBL" id="JAGUCO010000032">
    <property type="protein sequence ID" value="MBS2100905.1"/>
    <property type="molecule type" value="Genomic_DNA"/>
</dbReference>
<protein>
    <submittedName>
        <fullName evidence="2">Transglutaminase domain-containing protein</fullName>
    </submittedName>
</protein>
<keyword evidence="3" id="KW-1185">Reference proteome</keyword>
<dbReference type="InterPro" id="IPR002931">
    <property type="entry name" value="Transglutaminase-like"/>
</dbReference>
<comment type="caution">
    <text evidence="2">The sequence shown here is derived from an EMBL/GenBank/DDBJ whole genome shotgun (WGS) entry which is preliminary data.</text>
</comment>
<dbReference type="RefSeq" id="WP_212219670.1">
    <property type="nucleotide sequence ID" value="NZ_JAGUCO010000032.1"/>
</dbReference>
<dbReference type="Gene3D" id="3.10.620.30">
    <property type="match status" value="1"/>
</dbReference>
<dbReference type="Proteomes" id="UP000708576">
    <property type="component" value="Unassembled WGS sequence"/>
</dbReference>
<feature type="domain" description="Transglutaminase-like" evidence="1">
    <location>
        <begin position="151"/>
        <end position="253"/>
    </location>
</feature>
<dbReference type="Pfam" id="PF01841">
    <property type="entry name" value="Transglut_core"/>
    <property type="match status" value="1"/>
</dbReference>
<accession>A0ABS5K147</accession>
<evidence type="ECO:0000313" key="3">
    <source>
        <dbReference type="Proteomes" id="UP000708576"/>
    </source>
</evidence>
<proteinExistence type="predicted"/>
<dbReference type="InterPro" id="IPR038765">
    <property type="entry name" value="Papain-like_cys_pep_sf"/>
</dbReference>
<evidence type="ECO:0000259" key="1">
    <source>
        <dbReference type="Pfam" id="PF01841"/>
    </source>
</evidence>
<organism evidence="2 3">
    <name type="scientific">Carboxylicivirga linearis</name>
    <dbReference type="NCBI Taxonomy" id="1628157"/>
    <lineage>
        <taxon>Bacteria</taxon>
        <taxon>Pseudomonadati</taxon>
        <taxon>Bacteroidota</taxon>
        <taxon>Bacteroidia</taxon>
        <taxon>Marinilabiliales</taxon>
        <taxon>Marinilabiliaceae</taxon>
        <taxon>Carboxylicivirga</taxon>
    </lineage>
</organism>
<evidence type="ECO:0000313" key="2">
    <source>
        <dbReference type="EMBL" id="MBS2100905.1"/>
    </source>
</evidence>
<name>A0ABS5K147_9BACT</name>
<reference evidence="2 3" key="1">
    <citation type="journal article" date="2015" name="Int. J. Syst. Evol. Microbiol.">
        <title>Carboxylicivirga linearis sp. nov., isolated from a sea cucumber culture pond.</title>
        <authorList>
            <person name="Wang F.Q."/>
            <person name="Zhou Y.X."/>
            <person name="Lin X.Z."/>
            <person name="Chen G.J."/>
            <person name="Du Z.J."/>
        </authorList>
    </citation>
    <scope>NUCLEOTIDE SEQUENCE [LARGE SCALE GENOMIC DNA]</scope>
    <source>
        <strain evidence="2 3">FB218</strain>
    </source>
</reference>